<keyword evidence="3" id="KW-1185">Reference proteome</keyword>
<evidence type="ECO:0000259" key="1">
    <source>
        <dbReference type="PROSITE" id="PS51704"/>
    </source>
</evidence>
<dbReference type="PANTHER" id="PTHR46211:SF1">
    <property type="entry name" value="GLYCEROPHOSPHODIESTER PHOSPHODIESTERASE, CYTOPLASMIC"/>
    <property type="match status" value="1"/>
</dbReference>
<dbReference type="PANTHER" id="PTHR46211">
    <property type="entry name" value="GLYCEROPHOSPHORYL DIESTER PHOSPHODIESTERASE"/>
    <property type="match status" value="1"/>
</dbReference>
<dbReference type="GO" id="GO:0006629">
    <property type="term" value="P:lipid metabolic process"/>
    <property type="evidence" value="ECO:0007669"/>
    <property type="project" value="InterPro"/>
</dbReference>
<protein>
    <submittedName>
        <fullName evidence="2">Glycerophosphodiester phosphodiesterase</fullName>
    </submittedName>
</protein>
<dbReference type="InterPro" id="IPR030395">
    <property type="entry name" value="GP_PDE_dom"/>
</dbReference>
<sequence>MKHSSLIIILMVVTLNGAFAQKKAKPIKTWNKNVVIAHRGAWKKNGLPENSIASLNEAVRIGCHGAEFDVHMTADSVLVVNHDADFLGLHIEKSTYQELLSKKLSNGESIPTLEAYLKAGMKQKTTKLILEIKPSKAGAENDKVLATKVVAMVAKLKAQPWVDYISFSYEILKKVKELQPDANVAYLAGNAPLEKLKQDGFYGADYQYGVYQKGEWFAKAKELGLTINAWTVNAEPEMKWLLDSKIEFITTNEPEKLFELIKERK</sequence>
<dbReference type="RefSeq" id="WP_131610245.1">
    <property type="nucleotide sequence ID" value="NZ_SJSM01000010.1"/>
</dbReference>
<comment type="caution">
    <text evidence="2">The sequence shown here is derived from an EMBL/GenBank/DDBJ whole genome shotgun (WGS) entry which is preliminary data.</text>
</comment>
<accession>A0A4R0N573</accession>
<dbReference type="OrthoDB" id="9776255at2"/>
<feature type="domain" description="GP-PDE" evidence="1">
    <location>
        <begin position="33"/>
        <end position="261"/>
    </location>
</feature>
<gene>
    <name evidence="2" type="ORF">EZ444_16490</name>
</gene>
<dbReference type="SUPFAM" id="SSF51695">
    <property type="entry name" value="PLC-like phosphodiesterases"/>
    <property type="match status" value="1"/>
</dbReference>
<dbReference type="InterPro" id="IPR017946">
    <property type="entry name" value="PLC-like_Pdiesterase_TIM-brl"/>
</dbReference>
<dbReference type="EMBL" id="SJSM01000010">
    <property type="protein sequence ID" value="TCC95098.1"/>
    <property type="molecule type" value="Genomic_DNA"/>
</dbReference>
<evidence type="ECO:0000313" key="3">
    <source>
        <dbReference type="Proteomes" id="UP000291117"/>
    </source>
</evidence>
<dbReference type="GO" id="GO:0008081">
    <property type="term" value="F:phosphoric diester hydrolase activity"/>
    <property type="evidence" value="ECO:0007669"/>
    <property type="project" value="InterPro"/>
</dbReference>
<evidence type="ECO:0000313" key="2">
    <source>
        <dbReference type="EMBL" id="TCC95098.1"/>
    </source>
</evidence>
<name>A0A4R0N573_9SPHI</name>
<proteinExistence type="predicted"/>
<dbReference type="AlphaFoldDB" id="A0A4R0N573"/>
<organism evidence="2 3">
    <name type="scientific">Pedobacter hiemivivus</name>
    <dbReference type="NCBI Taxonomy" id="2530454"/>
    <lineage>
        <taxon>Bacteria</taxon>
        <taxon>Pseudomonadati</taxon>
        <taxon>Bacteroidota</taxon>
        <taxon>Sphingobacteriia</taxon>
        <taxon>Sphingobacteriales</taxon>
        <taxon>Sphingobacteriaceae</taxon>
        <taxon>Pedobacter</taxon>
    </lineage>
</organism>
<dbReference type="Pfam" id="PF03009">
    <property type="entry name" value="GDPD"/>
    <property type="match status" value="1"/>
</dbReference>
<dbReference type="Proteomes" id="UP000291117">
    <property type="component" value="Unassembled WGS sequence"/>
</dbReference>
<dbReference type="PROSITE" id="PS51704">
    <property type="entry name" value="GP_PDE"/>
    <property type="match status" value="1"/>
</dbReference>
<dbReference type="Gene3D" id="3.20.20.190">
    <property type="entry name" value="Phosphatidylinositol (PI) phosphodiesterase"/>
    <property type="match status" value="1"/>
</dbReference>
<reference evidence="2 3" key="1">
    <citation type="submission" date="2019-02" db="EMBL/GenBank/DDBJ databases">
        <title>Pedobacter sp. RP-3-8 sp. nov., isolated from Arctic soil.</title>
        <authorList>
            <person name="Dahal R.H."/>
        </authorList>
    </citation>
    <scope>NUCLEOTIDE SEQUENCE [LARGE SCALE GENOMIC DNA]</scope>
    <source>
        <strain evidence="2 3">RP-3-8</strain>
    </source>
</reference>